<protein>
    <submittedName>
        <fullName evidence="4">Cupin domain-containing protein</fullName>
    </submittedName>
</protein>
<dbReference type="InterPro" id="IPR051610">
    <property type="entry name" value="GPI/OXD"/>
</dbReference>
<dbReference type="AlphaFoldDB" id="A0AAP2G9N1"/>
<dbReference type="PANTHER" id="PTHR35848:SF9">
    <property type="entry name" value="SLL1358 PROTEIN"/>
    <property type="match status" value="1"/>
</dbReference>
<evidence type="ECO:0000256" key="1">
    <source>
        <dbReference type="ARBA" id="ARBA00022723"/>
    </source>
</evidence>
<dbReference type="GO" id="GO:0046872">
    <property type="term" value="F:metal ion binding"/>
    <property type="evidence" value="ECO:0007669"/>
    <property type="project" value="UniProtKB-KW"/>
</dbReference>
<comment type="caution">
    <text evidence="4">The sequence shown here is derived from an EMBL/GenBank/DDBJ whole genome shotgun (WGS) entry which is preliminary data.</text>
</comment>
<evidence type="ECO:0000256" key="2">
    <source>
        <dbReference type="SAM" id="MobiDB-lite"/>
    </source>
</evidence>
<keyword evidence="5" id="KW-1185">Reference proteome</keyword>
<dbReference type="Pfam" id="PF07883">
    <property type="entry name" value="Cupin_2"/>
    <property type="match status" value="1"/>
</dbReference>
<dbReference type="InterPro" id="IPR014710">
    <property type="entry name" value="RmlC-like_jellyroll"/>
</dbReference>
<organism evidence="4 5">
    <name type="scientific">Harenicola maris</name>
    <dbReference type="NCBI Taxonomy" id="2841044"/>
    <lineage>
        <taxon>Bacteria</taxon>
        <taxon>Pseudomonadati</taxon>
        <taxon>Pseudomonadota</taxon>
        <taxon>Alphaproteobacteria</taxon>
        <taxon>Rhodobacterales</taxon>
        <taxon>Paracoccaceae</taxon>
        <taxon>Harenicola</taxon>
    </lineage>
</organism>
<dbReference type="SUPFAM" id="SSF51182">
    <property type="entry name" value="RmlC-like cupins"/>
    <property type="match status" value="1"/>
</dbReference>
<dbReference type="EMBL" id="JADQAZ010000003">
    <property type="protein sequence ID" value="MBT0958589.1"/>
    <property type="molecule type" value="Genomic_DNA"/>
</dbReference>
<name>A0AAP2G9N1_9RHOB</name>
<evidence type="ECO:0000259" key="3">
    <source>
        <dbReference type="Pfam" id="PF07883"/>
    </source>
</evidence>
<dbReference type="PANTHER" id="PTHR35848">
    <property type="entry name" value="OXALATE-BINDING PROTEIN"/>
    <property type="match status" value="1"/>
</dbReference>
<proteinExistence type="predicted"/>
<evidence type="ECO:0000313" key="4">
    <source>
        <dbReference type="EMBL" id="MBT0958589.1"/>
    </source>
</evidence>
<dbReference type="InterPro" id="IPR011051">
    <property type="entry name" value="RmlC_Cupin_sf"/>
</dbReference>
<sequence>MPKIDLSSVPARTGSTYPAPLDKAVEGRSSQRLGDAAGITQFGANLVTLAPGALSSLRHWHENQDEFVVVTAGTCTLVDDQGETELTPGDCAAFPAGDANGHHLINRGDTPASFVVIGTRTAAEVAHYSDLDMKVTIGDGTYRFTQGDGSPLIDPKLPKD</sequence>
<reference evidence="4 5" key="1">
    <citation type="journal article" date="2021" name="Arch. Microbiol.">
        <title>Harenicola maris gen. nov., sp. nov. isolated from the Sea of Japan shallow sediments.</title>
        <authorList>
            <person name="Romanenko L.A."/>
            <person name="Kurilenko V.V."/>
            <person name="Chernysheva N.Y."/>
            <person name="Tekutyeva L.A."/>
            <person name="Velansky P.V."/>
            <person name="Svetashev V.I."/>
            <person name="Isaeva M.P."/>
        </authorList>
    </citation>
    <scope>NUCLEOTIDE SEQUENCE [LARGE SCALE GENOMIC DNA]</scope>
    <source>
        <strain evidence="4 5">KMM 3653</strain>
    </source>
</reference>
<dbReference type="RefSeq" id="WP_327794817.1">
    <property type="nucleotide sequence ID" value="NZ_JADQAZ010000003.1"/>
</dbReference>
<feature type="domain" description="Cupin type-2" evidence="3">
    <location>
        <begin position="46"/>
        <end position="117"/>
    </location>
</feature>
<keyword evidence="1" id="KW-0479">Metal-binding</keyword>
<dbReference type="Gene3D" id="2.60.120.10">
    <property type="entry name" value="Jelly Rolls"/>
    <property type="match status" value="1"/>
</dbReference>
<dbReference type="CDD" id="cd02224">
    <property type="entry name" value="cupin_SPO2919-like"/>
    <property type="match status" value="1"/>
</dbReference>
<dbReference type="Proteomes" id="UP001315686">
    <property type="component" value="Unassembled WGS sequence"/>
</dbReference>
<evidence type="ECO:0000313" key="5">
    <source>
        <dbReference type="Proteomes" id="UP001315686"/>
    </source>
</evidence>
<gene>
    <name evidence="4" type="ORF">IV417_14460</name>
</gene>
<dbReference type="InterPro" id="IPR013096">
    <property type="entry name" value="Cupin_2"/>
</dbReference>
<feature type="region of interest" description="Disordered" evidence="2">
    <location>
        <begin position="1"/>
        <end position="22"/>
    </location>
</feature>
<accession>A0AAP2G9N1</accession>